<dbReference type="InterPro" id="IPR036390">
    <property type="entry name" value="WH_DNA-bd_sf"/>
</dbReference>
<dbReference type="Pfam" id="PF01726">
    <property type="entry name" value="LexA_DNA_bind"/>
    <property type="match status" value="1"/>
</dbReference>
<accession>A6TP02</accession>
<dbReference type="RefSeq" id="WP_012062958.1">
    <property type="nucleotide sequence ID" value="NC_009633.1"/>
</dbReference>
<dbReference type="PANTHER" id="PTHR33516">
    <property type="entry name" value="LEXA REPRESSOR"/>
    <property type="match status" value="1"/>
</dbReference>
<name>A6TP02_ALKMQ</name>
<dbReference type="AlphaFoldDB" id="A6TP02"/>
<dbReference type="HOGENOM" id="CLU_066192_57_1_9"/>
<feature type="domain" description="LexA repressor DNA-binding" evidence="1">
    <location>
        <begin position="5"/>
        <end position="61"/>
    </location>
</feature>
<dbReference type="Proteomes" id="UP000001572">
    <property type="component" value="Chromosome"/>
</dbReference>
<dbReference type="EMBL" id="CP000724">
    <property type="protein sequence ID" value="ABR47920.1"/>
    <property type="molecule type" value="Genomic_DNA"/>
</dbReference>
<proteinExistence type="predicted"/>
<sequence>MNKEAEILKVIKAHIEVNGFSPTIREIAKQMKIKSTSTIFHHLRELESLGLVARQSTLSRAMILTDQGEEVIKAYEIIRHVKI</sequence>
<dbReference type="SUPFAM" id="SSF46785">
    <property type="entry name" value="Winged helix' DNA-binding domain"/>
    <property type="match status" value="1"/>
</dbReference>
<keyword evidence="3" id="KW-1185">Reference proteome</keyword>
<reference evidence="3" key="1">
    <citation type="journal article" date="2016" name="Genome Announc.">
        <title>Complete genome sequence of Alkaliphilus metalliredigens strain QYMF, an alkaliphilic and metal-reducing bacterium isolated from borax-contaminated leachate ponds.</title>
        <authorList>
            <person name="Hwang C."/>
            <person name="Copeland A."/>
            <person name="Lucas S."/>
            <person name="Lapidus A."/>
            <person name="Barry K."/>
            <person name="Detter J.C."/>
            <person name="Glavina Del Rio T."/>
            <person name="Hammon N."/>
            <person name="Israni S."/>
            <person name="Dalin E."/>
            <person name="Tice H."/>
            <person name="Pitluck S."/>
            <person name="Chertkov O."/>
            <person name="Brettin T."/>
            <person name="Bruce D."/>
            <person name="Han C."/>
            <person name="Schmutz J."/>
            <person name="Larimer F."/>
            <person name="Land M.L."/>
            <person name="Hauser L."/>
            <person name="Kyrpides N."/>
            <person name="Mikhailova N."/>
            <person name="Ye Q."/>
            <person name="Zhou J."/>
            <person name="Richardson P."/>
            <person name="Fields M.W."/>
        </authorList>
    </citation>
    <scope>NUCLEOTIDE SEQUENCE [LARGE SCALE GENOMIC DNA]</scope>
    <source>
        <strain evidence="3">QYMF</strain>
    </source>
</reference>
<dbReference type="STRING" id="293826.Amet_1746"/>
<dbReference type="InterPro" id="IPR036388">
    <property type="entry name" value="WH-like_DNA-bd_sf"/>
</dbReference>
<evidence type="ECO:0000313" key="3">
    <source>
        <dbReference type="Proteomes" id="UP000001572"/>
    </source>
</evidence>
<dbReference type="InterPro" id="IPR006199">
    <property type="entry name" value="LexA_DNA-bd_dom"/>
</dbReference>
<evidence type="ECO:0000313" key="2">
    <source>
        <dbReference type="EMBL" id="ABR47920.1"/>
    </source>
</evidence>
<dbReference type="GO" id="GO:0006508">
    <property type="term" value="P:proteolysis"/>
    <property type="evidence" value="ECO:0007669"/>
    <property type="project" value="InterPro"/>
</dbReference>
<protein>
    <submittedName>
        <fullName evidence="2">Transcriptional repressor, LexA family</fullName>
    </submittedName>
</protein>
<gene>
    <name evidence="2" type="ordered locus">Amet_1746</name>
</gene>
<dbReference type="Gene3D" id="1.10.10.10">
    <property type="entry name" value="Winged helix-like DNA-binding domain superfamily/Winged helix DNA-binding domain"/>
    <property type="match status" value="1"/>
</dbReference>
<dbReference type="PANTHER" id="PTHR33516:SF2">
    <property type="entry name" value="LEXA REPRESSOR-RELATED"/>
    <property type="match status" value="1"/>
</dbReference>
<dbReference type="GO" id="GO:0004252">
    <property type="term" value="F:serine-type endopeptidase activity"/>
    <property type="evidence" value="ECO:0007669"/>
    <property type="project" value="InterPro"/>
</dbReference>
<dbReference type="KEGG" id="amt:Amet_1746"/>
<evidence type="ECO:0000259" key="1">
    <source>
        <dbReference type="Pfam" id="PF01726"/>
    </source>
</evidence>
<organism evidence="2 3">
    <name type="scientific">Alkaliphilus metalliredigens (strain QYMF)</name>
    <dbReference type="NCBI Taxonomy" id="293826"/>
    <lineage>
        <taxon>Bacteria</taxon>
        <taxon>Bacillati</taxon>
        <taxon>Bacillota</taxon>
        <taxon>Clostridia</taxon>
        <taxon>Peptostreptococcales</taxon>
        <taxon>Natronincolaceae</taxon>
        <taxon>Alkaliphilus</taxon>
    </lineage>
</organism>
<dbReference type="eggNOG" id="COG1974">
    <property type="taxonomic scope" value="Bacteria"/>
</dbReference>
<dbReference type="InterPro" id="IPR050077">
    <property type="entry name" value="LexA_repressor"/>
</dbReference>